<dbReference type="EMBL" id="CP018082">
    <property type="protein sequence ID" value="APE34794.1"/>
    <property type="molecule type" value="Genomic_DNA"/>
</dbReference>
<evidence type="ECO:0000256" key="1">
    <source>
        <dbReference type="ARBA" id="ARBA00023125"/>
    </source>
</evidence>
<proteinExistence type="predicted"/>
<keyword evidence="1 2" id="KW-0238">DNA-binding</keyword>
<evidence type="ECO:0000313" key="4">
    <source>
        <dbReference type="EMBL" id="APE34794.1"/>
    </source>
</evidence>
<evidence type="ECO:0000259" key="3">
    <source>
        <dbReference type="PROSITE" id="PS50977"/>
    </source>
</evidence>
<reference evidence="4" key="1">
    <citation type="submission" date="2016-11" db="EMBL/GenBank/DDBJ databases">
        <authorList>
            <person name="Jaros S."/>
            <person name="Januszkiewicz K."/>
            <person name="Wedrychowicz H."/>
        </authorList>
    </citation>
    <scope>NUCLEOTIDE SEQUENCE [LARGE SCALE GENOMIC DNA]</scope>
    <source>
        <strain evidence="4">Y48</strain>
    </source>
</reference>
<dbReference type="Gene3D" id="1.10.357.10">
    <property type="entry name" value="Tetracycline Repressor, domain 2"/>
    <property type="match status" value="1"/>
</dbReference>
<dbReference type="PROSITE" id="PS50977">
    <property type="entry name" value="HTH_TETR_2"/>
    <property type="match status" value="1"/>
</dbReference>
<dbReference type="Pfam" id="PF00440">
    <property type="entry name" value="TetR_N"/>
    <property type="match status" value="1"/>
</dbReference>
<dbReference type="SUPFAM" id="SSF46689">
    <property type="entry name" value="Homeodomain-like"/>
    <property type="match status" value="1"/>
</dbReference>
<accession>A0A1J0VRZ7</accession>
<feature type="DNA-binding region" description="H-T-H motif" evidence="2">
    <location>
        <begin position="45"/>
        <end position="64"/>
    </location>
</feature>
<dbReference type="InterPro" id="IPR041669">
    <property type="entry name" value="TetR_C_15"/>
</dbReference>
<evidence type="ECO:0000256" key="2">
    <source>
        <dbReference type="PROSITE-ProRule" id="PRU00335"/>
    </source>
</evidence>
<dbReference type="InterPro" id="IPR050624">
    <property type="entry name" value="HTH-type_Tx_Regulator"/>
</dbReference>
<protein>
    <recommendedName>
        <fullName evidence="3">HTH tetR-type domain-containing protein</fullName>
    </recommendedName>
</protein>
<dbReference type="KEGG" id="nsl:BOX37_13505"/>
<sequence>MNPRPTAAESTDGRLVRWDEHKLQRRAHIIESAIAEVRETGPGASVTQIAKRAGLTRASVYRMFDSPERMYREIGRTITAQYLADFGAAIAAELPTIEMMAAAIHHYVEFCVNEPELYRFLSRMWTDYDERSVALPAHQTMAKIMVAAFGSRPEFAPIDGLEELAYGSIALMESAVARWVREPVDTREDRASLERRLTRWIDALRHSEATTASRSSSRTS</sequence>
<dbReference type="Proteomes" id="UP000183810">
    <property type="component" value="Chromosome"/>
</dbReference>
<organism evidence="4 5">
    <name type="scientific">Nocardia mangyaensis</name>
    <dbReference type="NCBI Taxonomy" id="2213200"/>
    <lineage>
        <taxon>Bacteria</taxon>
        <taxon>Bacillati</taxon>
        <taxon>Actinomycetota</taxon>
        <taxon>Actinomycetes</taxon>
        <taxon>Mycobacteriales</taxon>
        <taxon>Nocardiaceae</taxon>
        <taxon>Nocardia</taxon>
    </lineage>
</organism>
<keyword evidence="5" id="KW-1185">Reference proteome</keyword>
<dbReference type="PANTHER" id="PTHR43479:SF11">
    <property type="entry name" value="ACREF_ENVCD OPERON REPRESSOR-RELATED"/>
    <property type="match status" value="1"/>
</dbReference>
<feature type="domain" description="HTH tetR-type" evidence="3">
    <location>
        <begin position="23"/>
        <end position="82"/>
    </location>
</feature>
<dbReference type="InterPro" id="IPR009057">
    <property type="entry name" value="Homeodomain-like_sf"/>
</dbReference>
<dbReference type="Pfam" id="PF17918">
    <property type="entry name" value="TetR_C_15"/>
    <property type="match status" value="1"/>
</dbReference>
<dbReference type="GO" id="GO:0003677">
    <property type="term" value="F:DNA binding"/>
    <property type="evidence" value="ECO:0007669"/>
    <property type="project" value="UniProtKB-UniRule"/>
</dbReference>
<name>A0A1J0VRZ7_9NOCA</name>
<dbReference type="OrthoDB" id="4542604at2"/>
<dbReference type="PANTHER" id="PTHR43479">
    <property type="entry name" value="ACREF/ENVCD OPERON REPRESSOR-RELATED"/>
    <property type="match status" value="1"/>
</dbReference>
<dbReference type="AlphaFoldDB" id="A0A1J0VRZ7"/>
<dbReference type="RefSeq" id="WP_071927976.1">
    <property type="nucleotide sequence ID" value="NZ_CP018082.1"/>
</dbReference>
<evidence type="ECO:0000313" key="5">
    <source>
        <dbReference type="Proteomes" id="UP000183810"/>
    </source>
</evidence>
<dbReference type="InterPro" id="IPR001647">
    <property type="entry name" value="HTH_TetR"/>
</dbReference>
<gene>
    <name evidence="4" type="ORF">BOX37_13505</name>
</gene>